<dbReference type="EMBL" id="PEZT01000003">
    <property type="protein sequence ID" value="PIS09561.1"/>
    <property type="molecule type" value="Genomic_DNA"/>
</dbReference>
<protein>
    <submittedName>
        <fullName evidence="2">Uncharacterized protein</fullName>
    </submittedName>
</protein>
<organism evidence="2 3">
    <name type="scientific">Candidatus Beckwithbacteria bacterium CG10_big_fil_rev_8_21_14_0_10_34_10</name>
    <dbReference type="NCBI Taxonomy" id="1974495"/>
    <lineage>
        <taxon>Bacteria</taxon>
        <taxon>Candidatus Beckwithiibacteriota</taxon>
    </lineage>
</organism>
<gene>
    <name evidence="2" type="ORF">COT75_00935</name>
</gene>
<dbReference type="Proteomes" id="UP000230093">
    <property type="component" value="Unassembled WGS sequence"/>
</dbReference>
<reference evidence="3" key="1">
    <citation type="submission" date="2017-09" db="EMBL/GenBank/DDBJ databases">
        <title>Depth-based differentiation of microbial function through sediment-hosted aquifers and enrichment of novel symbionts in the deep terrestrial subsurface.</title>
        <authorList>
            <person name="Probst A.J."/>
            <person name="Ladd B."/>
            <person name="Jarett J.K."/>
            <person name="Geller-Mcgrath D.E."/>
            <person name="Sieber C.M.K."/>
            <person name="Emerson J.B."/>
            <person name="Anantharaman K."/>
            <person name="Thomas B.C."/>
            <person name="Malmstrom R."/>
            <person name="Stieglmeier M."/>
            <person name="Klingl A."/>
            <person name="Woyke T."/>
            <person name="Ryan C.M."/>
            <person name="Banfield J.F."/>
        </authorList>
    </citation>
    <scope>NUCLEOTIDE SEQUENCE [LARGE SCALE GENOMIC DNA]</scope>
</reference>
<dbReference type="AlphaFoldDB" id="A0A2H0WA68"/>
<feature type="compositionally biased region" description="Pro residues" evidence="1">
    <location>
        <begin position="271"/>
        <end position="284"/>
    </location>
</feature>
<feature type="region of interest" description="Disordered" evidence="1">
    <location>
        <begin position="368"/>
        <end position="392"/>
    </location>
</feature>
<name>A0A2H0WA68_9BACT</name>
<accession>A0A2H0WA68</accession>
<evidence type="ECO:0000313" key="2">
    <source>
        <dbReference type="EMBL" id="PIS09561.1"/>
    </source>
</evidence>
<evidence type="ECO:0000313" key="3">
    <source>
        <dbReference type="Proteomes" id="UP000230093"/>
    </source>
</evidence>
<sequence>MLRSEESPLALRISSEVGDFLTRLKTENRLVRELNQVRNHPGLNEWDRRVQERPLQEVLDSFEVLVGYGQEKEIQEAREAKIIQTASEAEKETQVQEKSKVNLHSNLNTPLYEKIVSDQQAGKYEAVVLENQPLPDKKLESRIRLDLLKHELQEKLFGLSFKLTGTSIKSRNRRLGLAGATLGVLFFSAACSFGLEPINPGGATEAAPITESVKPEVEKEINPQTRLIETTLEREEREVEETIELQDVSKESGLTLELTAVQEPVLTLTPEPTPEPTKEPTPTPEPEEEIELIKELYFNTEFRITAYENAQKDGEYESIIMNGWRVVLVEEQGDMVKVQNKFSNGNLSPGHWLTREEYLRIMGLAFEPPATQEPQPTSESQPEQPPVPASNIDYSRHFENQQFLTGEWGRDGAVTSISIDPSGLEGFFNGRGTGFHVVTHVVSVIDAENGILLINGGNLGNFRVQLPPQGSNNKIGEPWGRAIKISPNGRRTTTIQLLENFGVGPSGDIQPGDWFAFPPLWRDVMLMNKADQGQERTDATRNHISEVDAQEGGNGAISLLMFVLCR</sequence>
<proteinExistence type="predicted"/>
<comment type="caution">
    <text evidence="2">The sequence shown here is derived from an EMBL/GenBank/DDBJ whole genome shotgun (WGS) entry which is preliminary data.</text>
</comment>
<feature type="compositionally biased region" description="Low complexity" evidence="1">
    <location>
        <begin position="372"/>
        <end position="382"/>
    </location>
</feature>
<evidence type="ECO:0000256" key="1">
    <source>
        <dbReference type="SAM" id="MobiDB-lite"/>
    </source>
</evidence>
<feature type="region of interest" description="Disordered" evidence="1">
    <location>
        <begin position="268"/>
        <end position="287"/>
    </location>
</feature>